<dbReference type="InterPro" id="IPR036640">
    <property type="entry name" value="ABC1_TM_sf"/>
</dbReference>
<evidence type="ECO:0000256" key="5">
    <source>
        <dbReference type="ARBA" id="ARBA00022741"/>
    </source>
</evidence>
<dbReference type="CDD" id="cd18548">
    <property type="entry name" value="ABC_6TM_Tm287_like"/>
    <property type="match status" value="1"/>
</dbReference>
<dbReference type="PROSITE" id="PS00211">
    <property type="entry name" value="ABC_TRANSPORTER_1"/>
    <property type="match status" value="1"/>
</dbReference>
<dbReference type="Pfam" id="PF00664">
    <property type="entry name" value="ABC_membrane"/>
    <property type="match status" value="1"/>
</dbReference>
<dbReference type="GO" id="GO:0016887">
    <property type="term" value="F:ATP hydrolysis activity"/>
    <property type="evidence" value="ECO:0007669"/>
    <property type="project" value="InterPro"/>
</dbReference>
<evidence type="ECO:0000313" key="12">
    <source>
        <dbReference type="EMBL" id="SDX61522.1"/>
    </source>
</evidence>
<dbReference type="InterPro" id="IPR003593">
    <property type="entry name" value="AAA+_ATPase"/>
</dbReference>
<dbReference type="AlphaFoldDB" id="A0A1H3D4T9"/>
<evidence type="ECO:0000256" key="7">
    <source>
        <dbReference type="ARBA" id="ARBA00022989"/>
    </source>
</evidence>
<dbReference type="SMART" id="SM00382">
    <property type="entry name" value="AAA"/>
    <property type="match status" value="1"/>
</dbReference>
<evidence type="ECO:0000259" key="11">
    <source>
        <dbReference type="PROSITE" id="PS50929"/>
    </source>
</evidence>
<dbReference type="InterPro" id="IPR003439">
    <property type="entry name" value="ABC_transporter-like_ATP-bd"/>
</dbReference>
<evidence type="ECO:0000256" key="1">
    <source>
        <dbReference type="ARBA" id="ARBA00004651"/>
    </source>
</evidence>
<comment type="subcellular location">
    <subcellularLocation>
        <location evidence="1">Cell membrane</location>
        <topology evidence="1">Multi-pass membrane protein</topology>
    </subcellularLocation>
</comment>
<dbReference type="Proteomes" id="UP000199652">
    <property type="component" value="Unassembled WGS sequence"/>
</dbReference>
<evidence type="ECO:0000256" key="8">
    <source>
        <dbReference type="ARBA" id="ARBA00023136"/>
    </source>
</evidence>
<name>A0A1H3D4T9_EUBBA</name>
<proteinExistence type="predicted"/>
<dbReference type="GO" id="GO:0005886">
    <property type="term" value="C:plasma membrane"/>
    <property type="evidence" value="ECO:0007669"/>
    <property type="project" value="UniProtKB-SubCell"/>
</dbReference>
<organism evidence="12 13">
    <name type="scientific">Eubacterium barkeri</name>
    <name type="common">Clostridium barkeri</name>
    <dbReference type="NCBI Taxonomy" id="1528"/>
    <lineage>
        <taxon>Bacteria</taxon>
        <taxon>Bacillati</taxon>
        <taxon>Bacillota</taxon>
        <taxon>Clostridia</taxon>
        <taxon>Eubacteriales</taxon>
        <taxon>Eubacteriaceae</taxon>
        <taxon>Eubacterium</taxon>
    </lineage>
</organism>
<dbReference type="RefSeq" id="WP_090243685.1">
    <property type="nucleotide sequence ID" value="NZ_FNOU01000004.1"/>
</dbReference>
<feature type="domain" description="ABC transporter" evidence="10">
    <location>
        <begin position="525"/>
        <end position="760"/>
    </location>
</feature>
<evidence type="ECO:0000256" key="9">
    <source>
        <dbReference type="SAM" id="Phobius"/>
    </source>
</evidence>
<gene>
    <name evidence="12" type="ORF">SAMN04488579_10493</name>
</gene>
<dbReference type="PANTHER" id="PTHR24221:SF276">
    <property type="entry name" value="ABC TRANSPORTER, ATP-BINDING_PERMEASE PROTEIN"/>
    <property type="match status" value="1"/>
</dbReference>
<feature type="transmembrane region" description="Helical" evidence="9">
    <location>
        <begin position="249"/>
        <end position="274"/>
    </location>
</feature>
<dbReference type="PROSITE" id="PS50893">
    <property type="entry name" value="ABC_TRANSPORTER_2"/>
    <property type="match status" value="1"/>
</dbReference>
<dbReference type="SUPFAM" id="SSF90123">
    <property type="entry name" value="ABC transporter transmembrane region"/>
    <property type="match status" value="1"/>
</dbReference>
<evidence type="ECO:0000256" key="2">
    <source>
        <dbReference type="ARBA" id="ARBA00022448"/>
    </source>
</evidence>
<evidence type="ECO:0000256" key="6">
    <source>
        <dbReference type="ARBA" id="ARBA00022840"/>
    </source>
</evidence>
<feature type="transmembrane region" description="Helical" evidence="9">
    <location>
        <begin position="429"/>
        <end position="450"/>
    </location>
</feature>
<dbReference type="GO" id="GO:0005524">
    <property type="term" value="F:ATP binding"/>
    <property type="evidence" value="ECO:0007669"/>
    <property type="project" value="UniProtKB-KW"/>
</dbReference>
<keyword evidence="8 9" id="KW-0472">Membrane</keyword>
<dbReference type="FunFam" id="3.40.50.300:FF:000221">
    <property type="entry name" value="Multidrug ABC transporter ATP-binding protein"/>
    <property type="match status" value="1"/>
</dbReference>
<feature type="transmembrane region" description="Helical" evidence="9">
    <location>
        <begin position="347"/>
        <end position="369"/>
    </location>
</feature>
<dbReference type="SUPFAM" id="SSF52540">
    <property type="entry name" value="P-loop containing nucleoside triphosphate hydrolases"/>
    <property type="match status" value="1"/>
</dbReference>
<feature type="transmembrane region" description="Helical" evidence="9">
    <location>
        <begin position="317"/>
        <end position="341"/>
    </location>
</feature>
<sequence length="770" mass="84994">MTKLKKYLKPFTGLLIMCVILLFIQAMSDLNLPNFMSDIINVGIQQGGIEHAAPEAISADGYDFITTFMTEDQQKTVSEAYESITPEDATESQKKDYPLLNDHSVYLLTNTSKGSWSTLDTIFGEADWTFINFIQDKDSQEQLKTAAMGMAPSGLAAQSQDTPKMDTMDFSAANMSGNLDEMDISQIYPLTPMLKTLPQDAFDAARTKALNTPESTRNQTGAMLTKMFYSELGMNTGHIQTMYILRIGLYMLGLSLLGITAAIIVGLFSAKIAAGASQTLRRDIFKKVESFSNSEFNRFSTASLITRSTNDITQLQTMLIMGIRLLCYAPIMGIGGIIMAIRQSSSMSWIIAVAVLVLIGMISIVFSLVMPRFKIIQKLVDRLNLVMRENLNGMSVIRAFGNQAFEKDRFKEENTRVTQNNLFVNRAMVFMMPAMMLIMNGITLVIVWVGAHQIAASTMQVGDMMAFMQYAMQIIMSFLMISMMFIMIPRASVSGDRIAEVLDVEPAIKDPVTPVHFPGKNPGKMVFDDVSFRYDGADEDVLYAISFEAVPGQTTAFIGSTGSGKSTLINLIPRFYDVTAGRITLDGTDIRDVTLHELRDHIGYVPQKGVLFSGTIDSNLRYGRPDASNADIRVAADIAQAAGFIESEEDGYAREIAQGGANVSGGQKQRLSIARALTKKPDVYIFDDSFSALDFKTDVALRSALKEYTENATVLIVAQRINTIMNAEQIIVLDEGRMVGKGTHAQLLKTCETYREIAYSQLSEEELANA</sequence>
<keyword evidence="4 9" id="KW-0812">Transmembrane</keyword>
<dbReference type="PANTHER" id="PTHR24221">
    <property type="entry name" value="ATP-BINDING CASSETTE SUB-FAMILY B"/>
    <property type="match status" value="1"/>
</dbReference>
<keyword evidence="2" id="KW-0813">Transport</keyword>
<evidence type="ECO:0000259" key="10">
    <source>
        <dbReference type="PROSITE" id="PS50893"/>
    </source>
</evidence>
<evidence type="ECO:0000313" key="13">
    <source>
        <dbReference type="Proteomes" id="UP000199652"/>
    </source>
</evidence>
<feature type="domain" description="ABC transmembrane type-1" evidence="11">
    <location>
        <begin position="221"/>
        <end position="490"/>
    </location>
</feature>
<dbReference type="InterPro" id="IPR039421">
    <property type="entry name" value="Type_1_exporter"/>
</dbReference>
<dbReference type="GO" id="GO:0140359">
    <property type="term" value="F:ABC-type transporter activity"/>
    <property type="evidence" value="ECO:0007669"/>
    <property type="project" value="InterPro"/>
</dbReference>
<keyword evidence="6 12" id="KW-0067">ATP-binding</keyword>
<dbReference type="Gene3D" id="3.40.50.300">
    <property type="entry name" value="P-loop containing nucleotide triphosphate hydrolases"/>
    <property type="match status" value="1"/>
</dbReference>
<keyword evidence="13" id="KW-1185">Reference proteome</keyword>
<dbReference type="Pfam" id="PF00005">
    <property type="entry name" value="ABC_tran"/>
    <property type="match status" value="1"/>
</dbReference>
<reference evidence="13" key="1">
    <citation type="submission" date="2016-10" db="EMBL/GenBank/DDBJ databases">
        <authorList>
            <person name="Varghese N."/>
            <person name="Submissions S."/>
        </authorList>
    </citation>
    <scope>NUCLEOTIDE SEQUENCE [LARGE SCALE GENOMIC DNA]</scope>
    <source>
        <strain evidence="13">VPI 5359</strain>
    </source>
</reference>
<accession>A0A1H3D4T9</accession>
<keyword evidence="3" id="KW-1003">Cell membrane</keyword>
<protein>
    <submittedName>
        <fullName evidence="12">ATP-binding cassette, subfamily B</fullName>
    </submittedName>
</protein>
<evidence type="ECO:0000256" key="4">
    <source>
        <dbReference type="ARBA" id="ARBA00022692"/>
    </source>
</evidence>
<evidence type="ECO:0000256" key="3">
    <source>
        <dbReference type="ARBA" id="ARBA00022475"/>
    </source>
</evidence>
<keyword evidence="7 9" id="KW-1133">Transmembrane helix</keyword>
<dbReference type="EMBL" id="FNOU01000004">
    <property type="protein sequence ID" value="SDX61522.1"/>
    <property type="molecule type" value="Genomic_DNA"/>
</dbReference>
<feature type="transmembrane region" description="Helical" evidence="9">
    <location>
        <begin position="470"/>
        <end position="488"/>
    </location>
</feature>
<dbReference type="InterPro" id="IPR011527">
    <property type="entry name" value="ABC1_TM_dom"/>
</dbReference>
<dbReference type="InterPro" id="IPR017871">
    <property type="entry name" value="ABC_transporter-like_CS"/>
</dbReference>
<dbReference type="OrthoDB" id="9762778at2"/>
<keyword evidence="5" id="KW-0547">Nucleotide-binding</keyword>
<dbReference type="PROSITE" id="PS50929">
    <property type="entry name" value="ABC_TM1F"/>
    <property type="match status" value="1"/>
</dbReference>
<dbReference type="InterPro" id="IPR027417">
    <property type="entry name" value="P-loop_NTPase"/>
</dbReference>
<dbReference type="Gene3D" id="1.20.1560.10">
    <property type="entry name" value="ABC transporter type 1, transmembrane domain"/>
    <property type="match status" value="1"/>
</dbReference>
<dbReference type="STRING" id="1528.SAMN04488579_10493"/>